<reference evidence="2" key="2">
    <citation type="journal article" date="2021" name="PeerJ">
        <title>Extensive microbial diversity within the chicken gut microbiome revealed by metagenomics and culture.</title>
        <authorList>
            <person name="Gilroy R."/>
            <person name="Ravi A."/>
            <person name="Getino M."/>
            <person name="Pursley I."/>
            <person name="Horton D.L."/>
            <person name="Alikhan N.F."/>
            <person name="Baker D."/>
            <person name="Gharbi K."/>
            <person name="Hall N."/>
            <person name="Watson M."/>
            <person name="Adriaenssens E.M."/>
            <person name="Foster-Nyarko E."/>
            <person name="Jarju S."/>
            <person name="Secka A."/>
            <person name="Antonio M."/>
            <person name="Oren A."/>
            <person name="Chaudhuri R.R."/>
            <person name="La Ragione R."/>
            <person name="Hildebrand F."/>
            <person name="Pallen M.J."/>
        </authorList>
    </citation>
    <scope>NUCLEOTIDE SEQUENCE</scope>
    <source>
        <strain evidence="2">CHK190-19873</strain>
    </source>
</reference>
<feature type="transmembrane region" description="Helical" evidence="1">
    <location>
        <begin position="218"/>
        <end position="236"/>
    </location>
</feature>
<evidence type="ECO:0000256" key="1">
    <source>
        <dbReference type="SAM" id="Phobius"/>
    </source>
</evidence>
<feature type="transmembrane region" description="Helical" evidence="1">
    <location>
        <begin position="194"/>
        <end position="212"/>
    </location>
</feature>
<proteinExistence type="predicted"/>
<gene>
    <name evidence="2" type="ORF">IAB44_07685</name>
</gene>
<feature type="transmembrane region" description="Helical" evidence="1">
    <location>
        <begin position="56"/>
        <end position="76"/>
    </location>
</feature>
<dbReference type="EMBL" id="DVIQ01000039">
    <property type="protein sequence ID" value="HIS31411.1"/>
    <property type="molecule type" value="Genomic_DNA"/>
</dbReference>
<feature type="transmembrane region" description="Helical" evidence="1">
    <location>
        <begin position="88"/>
        <end position="108"/>
    </location>
</feature>
<evidence type="ECO:0000313" key="3">
    <source>
        <dbReference type="Proteomes" id="UP000823935"/>
    </source>
</evidence>
<name>A0A9D1JJQ5_9FIRM</name>
<reference evidence="2" key="1">
    <citation type="submission" date="2020-10" db="EMBL/GenBank/DDBJ databases">
        <authorList>
            <person name="Gilroy R."/>
        </authorList>
    </citation>
    <scope>NUCLEOTIDE SEQUENCE</scope>
    <source>
        <strain evidence="2">CHK190-19873</strain>
    </source>
</reference>
<comment type="caution">
    <text evidence="2">The sequence shown here is derived from an EMBL/GenBank/DDBJ whole genome shotgun (WGS) entry which is preliminary data.</text>
</comment>
<accession>A0A9D1JJQ5</accession>
<keyword evidence="1" id="KW-0812">Transmembrane</keyword>
<protein>
    <submittedName>
        <fullName evidence="2">Uncharacterized protein</fullName>
    </submittedName>
</protein>
<keyword evidence="1" id="KW-0472">Membrane</keyword>
<feature type="transmembrane region" description="Helical" evidence="1">
    <location>
        <begin position="129"/>
        <end position="151"/>
    </location>
</feature>
<dbReference type="Proteomes" id="UP000823935">
    <property type="component" value="Unassembled WGS sequence"/>
</dbReference>
<evidence type="ECO:0000313" key="2">
    <source>
        <dbReference type="EMBL" id="HIS31411.1"/>
    </source>
</evidence>
<feature type="transmembrane region" description="Helical" evidence="1">
    <location>
        <begin position="163"/>
        <end position="182"/>
    </location>
</feature>
<organism evidence="2 3">
    <name type="scientific">Candidatus Limivivens intestinipullorum</name>
    <dbReference type="NCBI Taxonomy" id="2840858"/>
    <lineage>
        <taxon>Bacteria</taxon>
        <taxon>Bacillati</taxon>
        <taxon>Bacillota</taxon>
        <taxon>Clostridia</taxon>
        <taxon>Lachnospirales</taxon>
        <taxon>Lachnospiraceae</taxon>
        <taxon>Lachnospiraceae incertae sedis</taxon>
        <taxon>Candidatus Limivivens</taxon>
    </lineage>
</organism>
<dbReference type="AlphaFoldDB" id="A0A9D1JJQ5"/>
<keyword evidence="1" id="KW-1133">Transmembrane helix</keyword>
<sequence length="254" mass="28656">MKDQDRYFKKRLGAYTVAPADETEIQKTIFAGKQLLLKNPVQELHWYRRIGNQFRYISPLLWLSQLLAIGLCMLLIRQMGSGADRTAILSAISFIVALLGVIGFPEICKSFSWQMWELEQSCKYNLRQITAIKLSIIGTADLIIILAITLFTSLQTNLPMWEMALYFFVPFNLVCIVSFFAAGLARKKNPVSPIFPAGFGAALLMLFCINRFSLYQSLSIPLWLILCFGTFAILIWKAAQFIKGMDEGGLAICS</sequence>